<sequence length="69" mass="7821">MIKKLIAKLLGFELRRTNARIQAEKAKRTLNAELIQKLKEDTRESLLDEAELELEKSKLVNAATAVTTL</sequence>
<dbReference type="GeneID" id="77923876"/>
<accession>A0AAE7WU99</accession>
<evidence type="ECO:0000313" key="1">
    <source>
        <dbReference type="EMBL" id="QYW05849.1"/>
    </source>
</evidence>
<protein>
    <submittedName>
        <fullName evidence="1">Uncharacterized protein</fullName>
    </submittedName>
</protein>
<organism evidence="1 2">
    <name type="scientific">Vibrio phage vB_VpaP_G1</name>
    <dbReference type="NCBI Taxonomy" id="2862773"/>
    <lineage>
        <taxon>Viruses</taxon>
        <taxon>Duplodnaviria</taxon>
        <taxon>Heunggongvirae</taxon>
        <taxon>Uroviricota</taxon>
        <taxon>Caudoviricetes</taxon>
        <taxon>Autographivirales</taxon>
        <taxon>Youngvirus</taxon>
        <taxon>Youngvirus G1</taxon>
    </lineage>
</organism>
<dbReference type="Proteomes" id="UP000828797">
    <property type="component" value="Segment"/>
</dbReference>
<reference evidence="1" key="1">
    <citation type="submission" date="2021-07" db="EMBL/GenBank/DDBJ databases">
        <authorList>
            <person name="Wang J."/>
            <person name="Yang M."/>
        </authorList>
    </citation>
    <scope>NUCLEOTIDE SEQUENCE</scope>
</reference>
<proteinExistence type="predicted"/>
<dbReference type="EMBL" id="MZ592920">
    <property type="protein sequence ID" value="QYW05805.1"/>
    <property type="molecule type" value="Genomic_DNA"/>
</dbReference>
<dbReference type="RefSeq" id="YP_010648393.1">
    <property type="nucleotide sequence ID" value="NC_070758.1"/>
</dbReference>
<dbReference type="EMBL" id="MZ592920">
    <property type="protein sequence ID" value="QYW05849.1"/>
    <property type="molecule type" value="Genomic_DNA"/>
</dbReference>
<dbReference type="KEGG" id="vg:77923832"/>
<dbReference type="GeneID" id="77923832"/>
<name>A0AAE7WU99_9CAUD</name>
<evidence type="ECO:0000313" key="2">
    <source>
        <dbReference type="Proteomes" id="UP000828797"/>
    </source>
</evidence>
<dbReference type="KEGG" id="vg:77923876"/>
<keyword evidence="2" id="KW-1185">Reference proteome</keyword>
<dbReference type="RefSeq" id="YP_010648437.1">
    <property type="nucleotide sequence ID" value="NC_070758.1"/>
</dbReference>